<dbReference type="SUPFAM" id="SSF56634">
    <property type="entry name" value="Heme-dependent catalase-like"/>
    <property type="match status" value="1"/>
</dbReference>
<dbReference type="Proteomes" id="UP001596139">
    <property type="component" value="Unassembled WGS sequence"/>
</dbReference>
<organism evidence="1 2">
    <name type="scientific">Streptomyces ochraceiscleroticus</name>
    <dbReference type="NCBI Taxonomy" id="47761"/>
    <lineage>
        <taxon>Bacteria</taxon>
        <taxon>Bacillati</taxon>
        <taxon>Actinomycetota</taxon>
        <taxon>Actinomycetes</taxon>
        <taxon>Kitasatosporales</taxon>
        <taxon>Streptomycetaceae</taxon>
        <taxon>Streptomyces</taxon>
    </lineage>
</organism>
<keyword evidence="2" id="KW-1185">Reference proteome</keyword>
<evidence type="ECO:0000313" key="2">
    <source>
        <dbReference type="Proteomes" id="UP001596139"/>
    </source>
</evidence>
<sequence length="344" mass="37745">MADPLQYERYEGGSAEAERLLFERLRADIVRVQQKNQQAAGAGSPARVFHASPVLGLDNARLRFLDSLPAGLSGGFAQPGAAYPVTVRLSSSTGIPRPDAAPDLRGVALRIQAAQDQSHDLLMLNTPASHAADAREFVAFATVMAGVTSTAAVASRFLFALPRAVGWSTANRMRRVLQAATGRKVGSLARETYWSQSPILWADAGPVRYLLRPRDSDTGVPAPRRDRSDPRYLRTELARRLAQEDIVFELCLQLFADEARTPVENASVEWPEDIAPPVPVALLTIERQDIDSEEAQAASRRIEQLAFTPWNTTDMFRPLGNLNRSRKTLYEASSAARLGRRSSV</sequence>
<dbReference type="InterPro" id="IPR020835">
    <property type="entry name" value="Catalase_sf"/>
</dbReference>
<reference evidence="2" key="1">
    <citation type="journal article" date="2019" name="Int. J. Syst. Evol. Microbiol.">
        <title>The Global Catalogue of Microorganisms (GCM) 10K type strain sequencing project: providing services to taxonomists for standard genome sequencing and annotation.</title>
        <authorList>
            <consortium name="The Broad Institute Genomics Platform"/>
            <consortium name="The Broad Institute Genome Sequencing Center for Infectious Disease"/>
            <person name="Wu L."/>
            <person name="Ma J."/>
        </authorList>
    </citation>
    <scope>NUCLEOTIDE SEQUENCE [LARGE SCALE GENOMIC DNA]</scope>
    <source>
        <strain evidence="2">CGMCC 1.15180</strain>
    </source>
</reference>
<dbReference type="Gene3D" id="2.40.180.10">
    <property type="entry name" value="Catalase core domain"/>
    <property type="match status" value="1"/>
</dbReference>
<name>A0ABW1MRX1_9ACTN</name>
<protein>
    <submittedName>
        <fullName evidence="1">Catalase</fullName>
    </submittedName>
</protein>
<dbReference type="PROSITE" id="PS51402">
    <property type="entry name" value="CATALASE_3"/>
    <property type="match status" value="1"/>
</dbReference>
<dbReference type="RefSeq" id="WP_031054214.1">
    <property type="nucleotide sequence ID" value="NZ_JBHSPX010000008.1"/>
</dbReference>
<comment type="caution">
    <text evidence="1">The sequence shown here is derived from an EMBL/GenBank/DDBJ whole genome shotgun (WGS) entry which is preliminary data.</text>
</comment>
<gene>
    <name evidence="1" type="ORF">ACFP4F_26350</name>
</gene>
<proteinExistence type="predicted"/>
<dbReference type="InterPro" id="IPR018028">
    <property type="entry name" value="Catalase"/>
</dbReference>
<dbReference type="EMBL" id="JBHSPX010000008">
    <property type="protein sequence ID" value="MFC6066038.1"/>
    <property type="molecule type" value="Genomic_DNA"/>
</dbReference>
<evidence type="ECO:0000313" key="1">
    <source>
        <dbReference type="EMBL" id="MFC6066038.1"/>
    </source>
</evidence>
<accession>A0ABW1MRX1</accession>